<gene>
    <name evidence="1" type="ORF">S12H4_56555</name>
</gene>
<dbReference type="AlphaFoldDB" id="X1UK96"/>
<sequence length="51" mass="5753">ISISMNASKINRCLYIYTPTKANPFTAVSKTHGKNKILSPLKYIPHSNNYI</sequence>
<proteinExistence type="predicted"/>
<feature type="non-terminal residue" evidence="1">
    <location>
        <position position="1"/>
    </location>
</feature>
<accession>X1UK96</accession>
<reference evidence="1" key="1">
    <citation type="journal article" date="2014" name="Front. Microbiol.">
        <title>High frequency of phylogenetically diverse reductive dehalogenase-homologous genes in deep subseafloor sedimentary metagenomes.</title>
        <authorList>
            <person name="Kawai M."/>
            <person name="Futagami T."/>
            <person name="Toyoda A."/>
            <person name="Takaki Y."/>
            <person name="Nishi S."/>
            <person name="Hori S."/>
            <person name="Arai W."/>
            <person name="Tsubouchi T."/>
            <person name="Morono Y."/>
            <person name="Uchiyama I."/>
            <person name="Ito T."/>
            <person name="Fujiyama A."/>
            <person name="Inagaki F."/>
            <person name="Takami H."/>
        </authorList>
    </citation>
    <scope>NUCLEOTIDE SEQUENCE</scope>
    <source>
        <strain evidence="1">Expedition CK06-06</strain>
    </source>
</reference>
<evidence type="ECO:0000313" key="1">
    <source>
        <dbReference type="EMBL" id="GAJ17883.1"/>
    </source>
</evidence>
<organism evidence="1">
    <name type="scientific">marine sediment metagenome</name>
    <dbReference type="NCBI Taxonomy" id="412755"/>
    <lineage>
        <taxon>unclassified sequences</taxon>
        <taxon>metagenomes</taxon>
        <taxon>ecological metagenomes</taxon>
    </lineage>
</organism>
<dbReference type="EMBL" id="BARW01036439">
    <property type="protein sequence ID" value="GAJ17883.1"/>
    <property type="molecule type" value="Genomic_DNA"/>
</dbReference>
<protein>
    <submittedName>
        <fullName evidence="1">Uncharacterized protein</fullName>
    </submittedName>
</protein>
<comment type="caution">
    <text evidence="1">The sequence shown here is derived from an EMBL/GenBank/DDBJ whole genome shotgun (WGS) entry which is preliminary data.</text>
</comment>
<name>X1UK96_9ZZZZ</name>